<evidence type="ECO:0000313" key="2">
    <source>
        <dbReference type="EMBL" id="ONM50041.1"/>
    </source>
</evidence>
<keyword evidence="3" id="KW-1185">Reference proteome</keyword>
<evidence type="ECO:0008006" key="4">
    <source>
        <dbReference type="Google" id="ProtNLM"/>
    </source>
</evidence>
<feature type="compositionally biased region" description="Pro residues" evidence="1">
    <location>
        <begin position="18"/>
        <end position="39"/>
    </location>
</feature>
<proteinExistence type="predicted"/>
<dbReference type="EMBL" id="MUMY01000002">
    <property type="protein sequence ID" value="ONM50041.1"/>
    <property type="molecule type" value="Genomic_DNA"/>
</dbReference>
<feature type="region of interest" description="Disordered" evidence="1">
    <location>
        <begin position="1"/>
        <end position="39"/>
    </location>
</feature>
<accession>A0A1W0BA81</accession>
<organism evidence="2 3">
    <name type="scientific">Nocardia donostiensis</name>
    <dbReference type="NCBI Taxonomy" id="1538463"/>
    <lineage>
        <taxon>Bacteria</taxon>
        <taxon>Bacillati</taxon>
        <taxon>Actinomycetota</taxon>
        <taxon>Actinomycetes</taxon>
        <taxon>Mycobacteriales</taxon>
        <taxon>Nocardiaceae</taxon>
        <taxon>Nocardia</taxon>
    </lineage>
</organism>
<dbReference type="RefSeq" id="WP_077114861.1">
    <property type="nucleotide sequence ID" value="NZ_MUKP01000019.1"/>
</dbReference>
<sequence length="187" mass="20648">MTYPAETNHVVDATFPGNPGPYPQSNPRPYTPARPTPNLPAVPQRPSEWHPGMLWWDARTVLVTRRIAPGQWATVPRLVVPIDHGRLAFRVSSHSDEAQQLAQDRRIIVQAGDWRGRPALGSRQHQGTAHLVRGGPLLNKVREGIRIKYGMRVALARMAHRAALGSAPYADIAVIVTIHEGPPFVVP</sequence>
<dbReference type="Proteomes" id="UP000188836">
    <property type="component" value="Unassembled WGS sequence"/>
</dbReference>
<dbReference type="STRING" id="1538463.B0T36_06840"/>
<reference evidence="2 3" key="1">
    <citation type="journal article" date="2016" name="Antonie Van Leeuwenhoek">
        <title>Nocardia donostiensis sp. nov., isolated from human respiratory specimens.</title>
        <authorList>
            <person name="Ercibengoa M."/>
            <person name="Bell M."/>
            <person name="Marimon J.M."/>
            <person name="Humrighouse B."/>
            <person name="Klenk H.P."/>
            <person name="Potter G."/>
            <person name="Perez-Trallero E."/>
        </authorList>
    </citation>
    <scope>NUCLEOTIDE SEQUENCE [LARGE SCALE GENOMIC DNA]</scope>
    <source>
        <strain evidence="2 3">X1655</strain>
    </source>
</reference>
<dbReference type="OrthoDB" id="4566013at2"/>
<evidence type="ECO:0000313" key="3">
    <source>
        <dbReference type="Proteomes" id="UP000188836"/>
    </source>
</evidence>
<name>A0A1W0BA81_9NOCA</name>
<dbReference type="AlphaFoldDB" id="A0A1W0BA81"/>
<dbReference type="SUPFAM" id="SSF50475">
    <property type="entry name" value="FMN-binding split barrel"/>
    <property type="match status" value="1"/>
</dbReference>
<gene>
    <name evidence="2" type="ORF">B0T46_02760</name>
</gene>
<evidence type="ECO:0000256" key="1">
    <source>
        <dbReference type="SAM" id="MobiDB-lite"/>
    </source>
</evidence>
<protein>
    <recommendedName>
        <fullName evidence="4">PPOX class F420-dependent enzyme</fullName>
    </recommendedName>
</protein>
<comment type="caution">
    <text evidence="2">The sequence shown here is derived from an EMBL/GenBank/DDBJ whole genome shotgun (WGS) entry which is preliminary data.</text>
</comment>